<reference evidence="2 3" key="1">
    <citation type="journal article" date="2016" name="Mol. Biol. Evol.">
        <title>Comparative Genomics of Early-Diverging Mushroom-Forming Fungi Provides Insights into the Origins of Lignocellulose Decay Capabilities.</title>
        <authorList>
            <person name="Nagy L.G."/>
            <person name="Riley R."/>
            <person name="Tritt A."/>
            <person name="Adam C."/>
            <person name="Daum C."/>
            <person name="Floudas D."/>
            <person name="Sun H."/>
            <person name="Yadav J.S."/>
            <person name="Pangilinan J."/>
            <person name="Larsson K.H."/>
            <person name="Matsuura K."/>
            <person name="Barry K."/>
            <person name="Labutti K."/>
            <person name="Kuo R."/>
            <person name="Ohm R.A."/>
            <person name="Bhattacharya S.S."/>
            <person name="Shirouzu T."/>
            <person name="Yoshinaga Y."/>
            <person name="Martin F.M."/>
            <person name="Grigoriev I.V."/>
            <person name="Hibbett D.S."/>
        </authorList>
    </citation>
    <scope>NUCLEOTIDE SEQUENCE [LARGE SCALE GENOMIC DNA]</scope>
    <source>
        <strain evidence="2 3">HHB12029</strain>
    </source>
</reference>
<dbReference type="OrthoDB" id="276546at2759"/>
<dbReference type="Proteomes" id="UP000077266">
    <property type="component" value="Unassembled WGS sequence"/>
</dbReference>
<dbReference type="InterPro" id="IPR013785">
    <property type="entry name" value="Aldolase_TIM"/>
</dbReference>
<dbReference type="InterPro" id="IPR001155">
    <property type="entry name" value="OxRdtase_FMN_N"/>
</dbReference>
<sequence length="389" mass="42732">MPGAPTSHALFEPIRIGDMDLAHRVVLAPLTRIRATDDHIPTEMMLEYYRQRSSTPGTFLLTEATLISQRAGGFINVPGVWNDAQVAEWKKIVDVVHANGCYIYCQLWALGRAASAEQLALEMPGADVVSSGDVQQDPNYVKPRPMTHAEIDEMVTFYADAAKNAVFGAGFDGVEIHGANGYLVDQFINEVTNNRTDEYGGSIEKRLKFPLRVVDAVIQAVGVSRTAIRLSPYERFSNMLMDDPIPTFSAMISELKTRNIAYLHIIESRAASAPGVYNPPAPGSNENPETESLDFARKIWAPQPIILAGGYTPERAVKRAEEAAARGENAVIAFGRYFIANPDLPLRLRKGIPLTRYDRSTFYAIKQAAGYIDYPFAVEANGNGHANGV</sequence>
<dbReference type="EMBL" id="KV426087">
    <property type="protein sequence ID" value="KZV88889.1"/>
    <property type="molecule type" value="Genomic_DNA"/>
</dbReference>
<dbReference type="GO" id="GO:0010181">
    <property type="term" value="F:FMN binding"/>
    <property type="evidence" value="ECO:0007669"/>
    <property type="project" value="InterPro"/>
</dbReference>
<evidence type="ECO:0000313" key="3">
    <source>
        <dbReference type="Proteomes" id="UP000077266"/>
    </source>
</evidence>
<dbReference type="GO" id="GO:0003959">
    <property type="term" value="F:NADPH dehydrogenase activity"/>
    <property type="evidence" value="ECO:0007669"/>
    <property type="project" value="TreeGrafter"/>
</dbReference>
<dbReference type="PANTHER" id="PTHR22893:SF91">
    <property type="entry name" value="NADPH DEHYDROGENASE 2-RELATED"/>
    <property type="match status" value="1"/>
</dbReference>
<evidence type="ECO:0000259" key="1">
    <source>
        <dbReference type="Pfam" id="PF00724"/>
    </source>
</evidence>
<keyword evidence="3" id="KW-1185">Reference proteome</keyword>
<name>A0A166A6A3_EXIGL</name>
<dbReference type="FunCoup" id="A0A166A6A3">
    <property type="interactions" value="290"/>
</dbReference>
<evidence type="ECO:0000313" key="2">
    <source>
        <dbReference type="EMBL" id="KZV88889.1"/>
    </source>
</evidence>
<protein>
    <submittedName>
        <fullName evidence="2">FMN-linked oxidoreductase</fullName>
    </submittedName>
</protein>
<proteinExistence type="predicted"/>
<dbReference type="InParanoid" id="A0A166A6A3"/>
<gene>
    <name evidence="2" type="ORF">EXIGLDRAFT_678463</name>
</gene>
<dbReference type="FunFam" id="3.20.20.70:FF:000138">
    <property type="entry name" value="NADPH dehydrogenase 1"/>
    <property type="match status" value="1"/>
</dbReference>
<dbReference type="InterPro" id="IPR045247">
    <property type="entry name" value="Oye-like"/>
</dbReference>
<dbReference type="SUPFAM" id="SSF51395">
    <property type="entry name" value="FMN-linked oxidoreductases"/>
    <property type="match status" value="1"/>
</dbReference>
<accession>A0A166A6A3</accession>
<dbReference type="STRING" id="1314781.A0A166A6A3"/>
<feature type="domain" description="NADH:flavin oxidoreductase/NADH oxidase N-terminal" evidence="1">
    <location>
        <begin position="10"/>
        <end position="354"/>
    </location>
</feature>
<dbReference type="AlphaFoldDB" id="A0A166A6A3"/>
<dbReference type="PANTHER" id="PTHR22893">
    <property type="entry name" value="NADH OXIDOREDUCTASE-RELATED"/>
    <property type="match status" value="1"/>
</dbReference>
<organism evidence="2 3">
    <name type="scientific">Exidia glandulosa HHB12029</name>
    <dbReference type="NCBI Taxonomy" id="1314781"/>
    <lineage>
        <taxon>Eukaryota</taxon>
        <taxon>Fungi</taxon>
        <taxon>Dikarya</taxon>
        <taxon>Basidiomycota</taxon>
        <taxon>Agaricomycotina</taxon>
        <taxon>Agaricomycetes</taxon>
        <taxon>Auriculariales</taxon>
        <taxon>Exidiaceae</taxon>
        <taxon>Exidia</taxon>
    </lineage>
</organism>
<dbReference type="CDD" id="cd02933">
    <property type="entry name" value="OYE_like_FMN"/>
    <property type="match status" value="1"/>
</dbReference>
<dbReference type="Pfam" id="PF00724">
    <property type="entry name" value="Oxidored_FMN"/>
    <property type="match status" value="1"/>
</dbReference>
<dbReference type="Gene3D" id="3.20.20.70">
    <property type="entry name" value="Aldolase class I"/>
    <property type="match status" value="1"/>
</dbReference>